<dbReference type="Pfam" id="PF06445">
    <property type="entry name" value="GyrI-like"/>
    <property type="match status" value="1"/>
</dbReference>
<evidence type="ECO:0000313" key="3">
    <source>
        <dbReference type="Proteomes" id="UP000297951"/>
    </source>
</evidence>
<protein>
    <recommendedName>
        <fullName evidence="1">AraC effector-binding domain-containing protein</fullName>
    </recommendedName>
</protein>
<sequence length="153" mass="16153">MIGARVEHKDEFFIAGFRETVKQGAGIGELWKKLTAHAEARGVTMPEVHSMGVIVGMNAAGEFDYMAGILVENLETAQALGLNALKVDGGEFAVTTVEGPVPMSTMAGVDHLMGTFLPASGFKPNGPVFEAYGPGDPSADDFQMQVWVPVKAA</sequence>
<dbReference type="EMBL" id="SPQC01000039">
    <property type="protein sequence ID" value="TFU21103.1"/>
    <property type="molecule type" value="Genomic_DNA"/>
</dbReference>
<dbReference type="SUPFAM" id="SSF55136">
    <property type="entry name" value="Probable bacterial effector-binding domain"/>
    <property type="match status" value="1"/>
</dbReference>
<dbReference type="InterPro" id="IPR029442">
    <property type="entry name" value="GyrI-like"/>
</dbReference>
<comment type="caution">
    <text evidence="2">The sequence shown here is derived from an EMBL/GenBank/DDBJ whole genome shotgun (WGS) entry which is preliminary data.</text>
</comment>
<dbReference type="SMART" id="SM00871">
    <property type="entry name" value="AraC_E_bind"/>
    <property type="match status" value="1"/>
</dbReference>
<organism evidence="2 3">
    <name type="scientific">Rothia nasimurium</name>
    <dbReference type="NCBI Taxonomy" id="85336"/>
    <lineage>
        <taxon>Bacteria</taxon>
        <taxon>Bacillati</taxon>
        <taxon>Actinomycetota</taxon>
        <taxon>Actinomycetes</taxon>
        <taxon>Micrococcales</taxon>
        <taxon>Micrococcaceae</taxon>
        <taxon>Rothia</taxon>
    </lineage>
</organism>
<dbReference type="InterPro" id="IPR010499">
    <property type="entry name" value="AraC_E-bd"/>
</dbReference>
<dbReference type="AlphaFoldDB" id="A0A4Y9F2Q2"/>
<name>A0A4Y9F2Q2_9MICC</name>
<dbReference type="InterPro" id="IPR011256">
    <property type="entry name" value="Reg_factor_effector_dom_sf"/>
</dbReference>
<gene>
    <name evidence="2" type="ORF">E4U03_09935</name>
</gene>
<accession>A0A4Y9F2Q2</accession>
<dbReference type="RefSeq" id="WP_135013458.1">
    <property type="nucleotide sequence ID" value="NZ_CAKMSF010000001.1"/>
</dbReference>
<feature type="domain" description="AraC effector-binding" evidence="1">
    <location>
        <begin position="2"/>
        <end position="151"/>
    </location>
</feature>
<evidence type="ECO:0000259" key="1">
    <source>
        <dbReference type="SMART" id="SM00871"/>
    </source>
</evidence>
<evidence type="ECO:0000313" key="2">
    <source>
        <dbReference type="EMBL" id="TFU21103.1"/>
    </source>
</evidence>
<proteinExistence type="predicted"/>
<dbReference type="Proteomes" id="UP000297951">
    <property type="component" value="Unassembled WGS sequence"/>
</dbReference>
<dbReference type="OrthoDB" id="9801123at2"/>
<dbReference type="Gene3D" id="3.20.80.10">
    <property type="entry name" value="Regulatory factor, effector binding domain"/>
    <property type="match status" value="1"/>
</dbReference>
<reference evidence="2 3" key="1">
    <citation type="submission" date="2019-03" db="EMBL/GenBank/DDBJ databases">
        <title>Diversity of the mouse oral microbiome.</title>
        <authorList>
            <person name="Joseph S."/>
            <person name="Aduse-Opoku J."/>
            <person name="Curtis M."/>
            <person name="Wade W."/>
            <person name="Hashim A."/>
        </authorList>
    </citation>
    <scope>NUCLEOTIDE SEQUENCE [LARGE SCALE GENOMIC DNA]</scope>
    <source>
        <strain evidence="3">irhom_31</strain>
    </source>
</reference>